<protein>
    <submittedName>
        <fullName evidence="1">Uncharacterized protein</fullName>
    </submittedName>
</protein>
<proteinExistence type="predicted"/>
<organism evidence="1 2">
    <name type="scientific">Cryptolaemus montrouzieri</name>
    <dbReference type="NCBI Taxonomy" id="559131"/>
    <lineage>
        <taxon>Eukaryota</taxon>
        <taxon>Metazoa</taxon>
        <taxon>Ecdysozoa</taxon>
        <taxon>Arthropoda</taxon>
        <taxon>Hexapoda</taxon>
        <taxon>Insecta</taxon>
        <taxon>Pterygota</taxon>
        <taxon>Neoptera</taxon>
        <taxon>Endopterygota</taxon>
        <taxon>Coleoptera</taxon>
        <taxon>Polyphaga</taxon>
        <taxon>Cucujiformia</taxon>
        <taxon>Coccinelloidea</taxon>
        <taxon>Coccinellidae</taxon>
        <taxon>Scymninae</taxon>
        <taxon>Scymnini</taxon>
        <taxon>Cryptolaemus</taxon>
    </lineage>
</organism>
<dbReference type="EMBL" id="JABFTP020000103">
    <property type="protein sequence ID" value="KAL3277200.1"/>
    <property type="molecule type" value="Genomic_DNA"/>
</dbReference>
<gene>
    <name evidence="1" type="ORF">HHI36_012551</name>
</gene>
<keyword evidence="2" id="KW-1185">Reference proteome</keyword>
<name>A0ABD2NEK1_9CUCU</name>
<evidence type="ECO:0000313" key="2">
    <source>
        <dbReference type="Proteomes" id="UP001516400"/>
    </source>
</evidence>
<comment type="caution">
    <text evidence="1">The sequence shown here is derived from an EMBL/GenBank/DDBJ whole genome shotgun (WGS) entry which is preliminary data.</text>
</comment>
<dbReference type="Proteomes" id="UP001516400">
    <property type="component" value="Unassembled WGS sequence"/>
</dbReference>
<accession>A0ABD2NEK1</accession>
<evidence type="ECO:0000313" key="1">
    <source>
        <dbReference type="EMBL" id="KAL3277200.1"/>
    </source>
</evidence>
<dbReference type="AlphaFoldDB" id="A0ABD2NEK1"/>
<sequence>MSTENYEKLMKIKNGVERPIYRGFRKEIQVKYPFAPISLELVIRFYQKKVIVIKKTKTITKLEIRRTPSFSEFQITMKHSRFNFLIRKPIINTKFPPEYAYSLQPLNLN</sequence>
<reference evidence="1 2" key="1">
    <citation type="journal article" date="2021" name="BMC Biol.">
        <title>Horizontally acquired antibacterial genes associated with adaptive radiation of ladybird beetles.</title>
        <authorList>
            <person name="Li H.S."/>
            <person name="Tang X.F."/>
            <person name="Huang Y.H."/>
            <person name="Xu Z.Y."/>
            <person name="Chen M.L."/>
            <person name="Du X.Y."/>
            <person name="Qiu B.Y."/>
            <person name="Chen P.T."/>
            <person name="Zhang W."/>
            <person name="Slipinski A."/>
            <person name="Escalona H.E."/>
            <person name="Waterhouse R.M."/>
            <person name="Zwick A."/>
            <person name="Pang H."/>
        </authorList>
    </citation>
    <scope>NUCLEOTIDE SEQUENCE [LARGE SCALE GENOMIC DNA]</scope>
    <source>
        <strain evidence="1">SYSU2018</strain>
    </source>
</reference>